<proteinExistence type="inferred from homology"/>
<dbReference type="GO" id="GO:0047429">
    <property type="term" value="F:nucleoside triphosphate diphosphatase activity"/>
    <property type="evidence" value="ECO:0007669"/>
    <property type="project" value="UniProtKB-EC"/>
</dbReference>
<keyword evidence="4" id="KW-0963">Cytoplasm</keyword>
<evidence type="ECO:0000313" key="5">
    <source>
        <dbReference type="EMBL" id="NCU50548.1"/>
    </source>
</evidence>
<accession>A0A966HPU2</accession>
<dbReference type="EC" id="3.6.1.9" evidence="4"/>
<evidence type="ECO:0000256" key="4">
    <source>
        <dbReference type="HAMAP-Rule" id="MF_00528"/>
    </source>
</evidence>
<keyword evidence="3 4" id="KW-0546">Nucleotide metabolism</keyword>
<protein>
    <recommendedName>
        <fullName evidence="4">Nucleoside triphosphate pyrophosphatase</fullName>
        <ecNumber evidence="4">3.6.1.9</ecNumber>
    </recommendedName>
    <alternativeName>
        <fullName evidence="4">Nucleotide pyrophosphatase</fullName>
        <shortName evidence="4">Nucleotide PPase</shortName>
    </alternativeName>
</protein>
<evidence type="ECO:0000256" key="3">
    <source>
        <dbReference type="ARBA" id="ARBA00023080"/>
    </source>
</evidence>
<gene>
    <name evidence="5" type="primary">maf</name>
    <name evidence="5" type="ORF">EBX29_02085</name>
</gene>
<comment type="subcellular location">
    <subcellularLocation>
        <location evidence="4">Cytoplasm</location>
    </subcellularLocation>
</comment>
<comment type="caution">
    <text evidence="4">Lacks conserved residue(s) required for the propagation of feature annotation.</text>
</comment>
<comment type="function">
    <text evidence="4">Nucleoside triphosphate pyrophosphatase. May have a dual role in cell division arrest and in preventing the incorporation of modified nucleotides into cellular nucleic acids.</text>
</comment>
<dbReference type="PANTHER" id="PTHR43213:SF5">
    <property type="entry name" value="BIFUNCTIONAL DTTP_UTP PYROPHOSPHATASE_METHYLTRANSFERASE PROTEIN-RELATED"/>
    <property type="match status" value="1"/>
</dbReference>
<dbReference type="Proteomes" id="UP000699985">
    <property type="component" value="Unassembled WGS sequence"/>
</dbReference>
<dbReference type="NCBIfam" id="TIGR00172">
    <property type="entry name" value="maf"/>
    <property type="match status" value="1"/>
</dbReference>
<dbReference type="SUPFAM" id="SSF52972">
    <property type="entry name" value="ITPase-like"/>
    <property type="match status" value="1"/>
</dbReference>
<comment type="caution">
    <text evidence="5">The sequence shown here is derived from an EMBL/GenBank/DDBJ whole genome shotgun (WGS) entry which is preliminary data.</text>
</comment>
<evidence type="ECO:0000256" key="2">
    <source>
        <dbReference type="ARBA" id="ARBA00022801"/>
    </source>
</evidence>
<dbReference type="InterPro" id="IPR029001">
    <property type="entry name" value="ITPase-like_fam"/>
</dbReference>
<reference evidence="5" key="1">
    <citation type="submission" date="2018-10" db="EMBL/GenBank/DDBJ databases">
        <title>Iterative Subtractive Binning of Freshwater Chronoseries Metagenomes Recovers Nearly Complete Genomes from over Four Hundred Novel Species.</title>
        <authorList>
            <person name="Rodriguez-R L.M."/>
            <person name="Tsementzi D."/>
            <person name="Luo C."/>
            <person name="Konstantinidis K.T."/>
        </authorList>
    </citation>
    <scope>NUCLEOTIDE SEQUENCE</scope>
    <source>
        <strain evidence="5">WB8_1A_003</strain>
    </source>
</reference>
<evidence type="ECO:0000256" key="1">
    <source>
        <dbReference type="ARBA" id="ARBA00001968"/>
    </source>
</evidence>
<keyword evidence="2 4" id="KW-0378">Hydrolase</keyword>
<evidence type="ECO:0000313" key="6">
    <source>
        <dbReference type="Proteomes" id="UP000699985"/>
    </source>
</evidence>
<comment type="catalytic activity">
    <reaction evidence="4">
        <text>a 2'-deoxyribonucleoside 5'-triphosphate + H2O = a 2'-deoxyribonucleoside 5'-phosphate + diphosphate + H(+)</text>
        <dbReference type="Rhea" id="RHEA:44644"/>
        <dbReference type="ChEBI" id="CHEBI:15377"/>
        <dbReference type="ChEBI" id="CHEBI:15378"/>
        <dbReference type="ChEBI" id="CHEBI:33019"/>
        <dbReference type="ChEBI" id="CHEBI:61560"/>
        <dbReference type="ChEBI" id="CHEBI:65317"/>
        <dbReference type="EC" id="3.6.1.9"/>
    </reaction>
</comment>
<dbReference type="CDD" id="cd00555">
    <property type="entry name" value="Maf"/>
    <property type="match status" value="1"/>
</dbReference>
<dbReference type="PIRSF" id="PIRSF006305">
    <property type="entry name" value="Maf"/>
    <property type="match status" value="1"/>
</dbReference>
<dbReference type="GO" id="GO:0009117">
    <property type="term" value="P:nucleotide metabolic process"/>
    <property type="evidence" value="ECO:0007669"/>
    <property type="project" value="UniProtKB-KW"/>
</dbReference>
<dbReference type="Gene3D" id="3.90.950.10">
    <property type="match status" value="1"/>
</dbReference>
<comment type="similarity">
    <text evidence="4">Belongs to the Maf family.</text>
</comment>
<organism evidence="5 6">
    <name type="scientific">Candidatus Fonsibacter lacus</name>
    <dbReference type="NCBI Taxonomy" id="2576439"/>
    <lineage>
        <taxon>Bacteria</taxon>
        <taxon>Pseudomonadati</taxon>
        <taxon>Pseudomonadota</taxon>
        <taxon>Alphaproteobacteria</taxon>
        <taxon>Candidatus Pelagibacterales</taxon>
        <taxon>Candidatus Pelagibacterales incertae sedis</taxon>
        <taxon>Candidatus Fonsibacter</taxon>
    </lineage>
</organism>
<feature type="active site" description="Proton acceptor" evidence="4">
    <location>
        <position position="75"/>
    </location>
</feature>
<dbReference type="PANTHER" id="PTHR43213">
    <property type="entry name" value="BIFUNCTIONAL DTTP/UTP PYROPHOSPHATASE/METHYLTRANSFERASE PROTEIN-RELATED"/>
    <property type="match status" value="1"/>
</dbReference>
<dbReference type="HAMAP" id="MF_00528">
    <property type="entry name" value="Maf"/>
    <property type="match status" value="1"/>
</dbReference>
<dbReference type="GO" id="GO:0005737">
    <property type="term" value="C:cytoplasm"/>
    <property type="evidence" value="ECO:0007669"/>
    <property type="project" value="UniProtKB-SubCell"/>
</dbReference>
<comment type="cofactor">
    <cofactor evidence="1 4">
        <name>a divalent metal cation</name>
        <dbReference type="ChEBI" id="CHEBI:60240"/>
    </cofactor>
</comment>
<dbReference type="EMBL" id="RGMI01000075">
    <property type="protein sequence ID" value="NCU50548.1"/>
    <property type="molecule type" value="Genomic_DNA"/>
</dbReference>
<dbReference type="InterPro" id="IPR003697">
    <property type="entry name" value="Maf-like"/>
</dbReference>
<dbReference type="Pfam" id="PF02545">
    <property type="entry name" value="Maf"/>
    <property type="match status" value="1"/>
</dbReference>
<sequence length="195" mass="22130">MRNIILASASGIRLKILNDFGFNVKVEIANIDEDEIKNSLLAEKFTSFDISRALAETKAKKISNKINDQIVLGADQVLDLEGKIFNKPENMELAVNLLNRLSGKKHSLYSSICLSKNGSTIWMHTEQTVLKMKKLSDSFIKDYLQEIGLETIKKYGVYQIEGVGKDLFEEIKGDEYSVMGMPIKQLINYYKINEK</sequence>
<comment type="catalytic activity">
    <reaction evidence="4">
        <text>a ribonucleoside 5'-triphosphate + H2O = a ribonucleoside 5'-phosphate + diphosphate + H(+)</text>
        <dbReference type="Rhea" id="RHEA:23996"/>
        <dbReference type="ChEBI" id="CHEBI:15377"/>
        <dbReference type="ChEBI" id="CHEBI:15378"/>
        <dbReference type="ChEBI" id="CHEBI:33019"/>
        <dbReference type="ChEBI" id="CHEBI:58043"/>
        <dbReference type="ChEBI" id="CHEBI:61557"/>
        <dbReference type="EC" id="3.6.1.9"/>
    </reaction>
</comment>
<dbReference type="AlphaFoldDB" id="A0A966HPU2"/>
<name>A0A966HPU2_9PROT</name>